<accession>A0A1I0AGJ4</accession>
<feature type="transmembrane region" description="Helical" evidence="1">
    <location>
        <begin position="65"/>
        <end position="84"/>
    </location>
</feature>
<feature type="transmembrane region" description="Helical" evidence="1">
    <location>
        <begin position="357"/>
        <end position="376"/>
    </location>
</feature>
<dbReference type="PANTHER" id="PTHR43849">
    <property type="entry name" value="BLL3936 PROTEIN"/>
    <property type="match status" value="1"/>
</dbReference>
<dbReference type="Proteomes" id="UP000198508">
    <property type="component" value="Unassembled WGS sequence"/>
</dbReference>
<dbReference type="NCBIfam" id="TIGR02123">
    <property type="entry name" value="TRAP_fused"/>
    <property type="match status" value="1"/>
</dbReference>
<dbReference type="Pfam" id="PF06808">
    <property type="entry name" value="DctM"/>
    <property type="match status" value="1"/>
</dbReference>
<evidence type="ECO:0000313" key="3">
    <source>
        <dbReference type="EMBL" id="SES93296.1"/>
    </source>
</evidence>
<feature type="domain" description="TRAP C4-dicarboxylate transport system permease DctM subunit" evidence="2">
    <location>
        <begin position="108"/>
        <end position="545"/>
    </location>
</feature>
<feature type="transmembrane region" description="Helical" evidence="1">
    <location>
        <begin position="35"/>
        <end position="53"/>
    </location>
</feature>
<dbReference type="InterPro" id="IPR010656">
    <property type="entry name" value="DctM"/>
</dbReference>
<protein>
    <submittedName>
        <fullName evidence="3">TRAP transporter, 4TM/12TM fusion protein</fullName>
    </submittedName>
</protein>
<dbReference type="RefSeq" id="WP_092360305.1">
    <property type="nucleotide sequence ID" value="NZ_CAJJSN010000031.1"/>
</dbReference>
<organism evidence="3 4">
    <name type="scientific">Enterocloster lavalensis</name>
    <dbReference type="NCBI Taxonomy" id="460384"/>
    <lineage>
        <taxon>Bacteria</taxon>
        <taxon>Bacillati</taxon>
        <taxon>Bacillota</taxon>
        <taxon>Clostridia</taxon>
        <taxon>Lachnospirales</taxon>
        <taxon>Lachnospiraceae</taxon>
        <taxon>Enterocloster</taxon>
    </lineage>
</organism>
<gene>
    <name evidence="3" type="ORF">SAMN05216313_10125</name>
</gene>
<evidence type="ECO:0000256" key="1">
    <source>
        <dbReference type="SAM" id="Phobius"/>
    </source>
</evidence>
<feature type="transmembrane region" description="Helical" evidence="1">
    <location>
        <begin position="519"/>
        <end position="540"/>
    </location>
</feature>
<name>A0A1I0AGJ4_9FIRM</name>
<keyword evidence="4" id="KW-1185">Reference proteome</keyword>
<evidence type="ECO:0000313" key="4">
    <source>
        <dbReference type="Proteomes" id="UP000198508"/>
    </source>
</evidence>
<evidence type="ECO:0000259" key="2">
    <source>
        <dbReference type="Pfam" id="PF06808"/>
    </source>
</evidence>
<dbReference type="InterPro" id="IPR011853">
    <property type="entry name" value="TRAP_DctM-Dct_fused"/>
</dbReference>
<dbReference type="STRING" id="460384.SAMN05216313_10125"/>
<feature type="transmembrane region" description="Helical" evidence="1">
    <location>
        <begin position="397"/>
        <end position="418"/>
    </location>
</feature>
<dbReference type="EMBL" id="FOIM01000001">
    <property type="protein sequence ID" value="SES93296.1"/>
    <property type="molecule type" value="Genomic_DNA"/>
</dbReference>
<proteinExistence type="predicted"/>
<feature type="transmembrane region" description="Helical" evidence="1">
    <location>
        <begin position="272"/>
        <end position="289"/>
    </location>
</feature>
<feature type="transmembrane region" description="Helical" evidence="1">
    <location>
        <begin position="96"/>
        <end position="113"/>
    </location>
</feature>
<keyword evidence="1" id="KW-0472">Membrane</keyword>
<feature type="transmembrane region" description="Helical" evidence="1">
    <location>
        <begin position="585"/>
        <end position="614"/>
    </location>
</feature>
<feature type="transmembrane region" description="Helical" evidence="1">
    <location>
        <begin position="460"/>
        <end position="479"/>
    </location>
</feature>
<keyword evidence="1" id="KW-0812">Transmembrane</keyword>
<feature type="transmembrane region" description="Helical" evidence="1">
    <location>
        <begin position="485"/>
        <end position="507"/>
    </location>
</feature>
<reference evidence="4" key="1">
    <citation type="submission" date="2016-10" db="EMBL/GenBank/DDBJ databases">
        <authorList>
            <person name="Varghese N."/>
            <person name="Submissions S."/>
        </authorList>
    </citation>
    <scope>NUCLEOTIDE SEQUENCE [LARGE SCALE GENOMIC DNA]</scope>
    <source>
        <strain evidence="4">NLAE-zl-G277</strain>
    </source>
</reference>
<feature type="transmembrane region" description="Helical" evidence="1">
    <location>
        <begin position="552"/>
        <end position="573"/>
    </location>
</feature>
<feature type="transmembrane region" description="Helical" evidence="1">
    <location>
        <begin position="120"/>
        <end position="146"/>
    </location>
</feature>
<feature type="transmembrane region" description="Helical" evidence="1">
    <location>
        <begin position="333"/>
        <end position="351"/>
    </location>
</feature>
<dbReference type="PANTHER" id="PTHR43849:SF2">
    <property type="entry name" value="BLL3936 PROTEIN"/>
    <property type="match status" value="1"/>
</dbReference>
<feature type="transmembrane region" description="Helical" evidence="1">
    <location>
        <begin position="166"/>
        <end position="190"/>
    </location>
</feature>
<keyword evidence="1" id="KW-1133">Transmembrane helix</keyword>
<feature type="transmembrane region" description="Helical" evidence="1">
    <location>
        <begin position="295"/>
        <end position="313"/>
    </location>
</feature>
<feature type="transmembrane region" description="Helical" evidence="1">
    <location>
        <begin position="7"/>
        <end position="29"/>
    </location>
</feature>
<feature type="transmembrane region" description="Helical" evidence="1">
    <location>
        <begin position="430"/>
        <end position="453"/>
    </location>
</feature>
<sequence length="625" mass="66703">MRKLTGFWRHVVTALSVMLVLFQLYTAGFGVFPDIVQRSVHLFFVLTMLFLLMPANKKKKTDTVPWYDVVLSMICMVCTGYMILIYEKILWDPSQWINSFDKICAVLLTILILEGSRRAVGLTFPIMAAFFLFYAAFGQIFPGLWAHKNFSFNQIFQNLYHTTNGIWGQMVGLSAGMLAMFGIFGAILSVTGGSQTFIRLAQKMTGKAVGGPGKVALIASGLFGMVSGSAMANVVATGTFTIPMMKDAGYSKEWSAAISAVGSTGGQIMPPIMGAGAFIMAQLIGLSYLTIAKAAIVPALLYYMGAFVALHYLSKRLKIFGEGCKEKIRVIEFAIIFVPLAVFIAFLAVGYTVTKAAFYATVVSVIVTVFSFAMATKNPAQTAKQAGGLCMKVAKSGAESILSMAGLLAGAQISIALISQTGFGVKLSSLIMSLGGNYLFLCLLLSMVVCFILGMGLPPTAAYVLAAAILAPALISLGLDPLVAHLFVFYFANFGAITPPVCAAVFLSSGIAESNWLKTGGLSVMIAIPAFVVPFTFAYNDALMLSGSLMDIVLGVITSAIGVYFIGLAIAGFMKREMSLIPRALMFVGGIAMIVPHMMVSLIGLALCIVAFVFCAGNKKQLKEA</sequence>
<dbReference type="AlphaFoldDB" id="A0A1I0AGJ4"/>